<organism evidence="7 8">
    <name type="scientific">Paludibaculum fermentans</name>
    <dbReference type="NCBI Taxonomy" id="1473598"/>
    <lineage>
        <taxon>Bacteria</taxon>
        <taxon>Pseudomonadati</taxon>
        <taxon>Acidobacteriota</taxon>
        <taxon>Terriglobia</taxon>
        <taxon>Bryobacterales</taxon>
        <taxon>Bryobacteraceae</taxon>
        <taxon>Paludibaculum</taxon>
    </lineage>
</organism>
<evidence type="ECO:0000256" key="3">
    <source>
        <dbReference type="ARBA" id="ARBA00022777"/>
    </source>
</evidence>
<dbReference type="PROSITE" id="PS00107">
    <property type="entry name" value="PROTEIN_KINASE_ATP"/>
    <property type="match status" value="1"/>
</dbReference>
<dbReference type="SMART" id="SM00220">
    <property type="entry name" value="S_TKc"/>
    <property type="match status" value="1"/>
</dbReference>
<dbReference type="Gene3D" id="1.25.40.10">
    <property type="entry name" value="Tetratricopeptide repeat domain"/>
    <property type="match status" value="2"/>
</dbReference>
<keyword evidence="3 7" id="KW-0418">Kinase</keyword>
<dbReference type="AlphaFoldDB" id="A0A7S7NL70"/>
<dbReference type="InterPro" id="IPR011990">
    <property type="entry name" value="TPR-like_helical_dom_sf"/>
</dbReference>
<dbReference type="Proteomes" id="UP000593892">
    <property type="component" value="Chromosome"/>
</dbReference>
<dbReference type="RefSeq" id="WP_194447346.1">
    <property type="nucleotide sequence ID" value="NZ_CP063849.1"/>
</dbReference>
<dbReference type="InterPro" id="IPR011009">
    <property type="entry name" value="Kinase-like_dom_sf"/>
</dbReference>
<dbReference type="KEGG" id="pfer:IRI77_22975"/>
<dbReference type="Gene3D" id="3.30.200.20">
    <property type="entry name" value="Phosphorylase Kinase, domain 1"/>
    <property type="match status" value="1"/>
</dbReference>
<evidence type="ECO:0000256" key="5">
    <source>
        <dbReference type="PROSITE-ProRule" id="PRU10141"/>
    </source>
</evidence>
<dbReference type="GO" id="GO:0004674">
    <property type="term" value="F:protein serine/threonine kinase activity"/>
    <property type="evidence" value="ECO:0007669"/>
    <property type="project" value="TreeGrafter"/>
</dbReference>
<dbReference type="InterPro" id="IPR017441">
    <property type="entry name" value="Protein_kinase_ATP_BS"/>
</dbReference>
<proteinExistence type="predicted"/>
<keyword evidence="2 5" id="KW-0547">Nucleotide-binding</keyword>
<keyword evidence="4 5" id="KW-0067">ATP-binding</keyword>
<dbReference type="Pfam" id="PF00069">
    <property type="entry name" value="Pkinase"/>
    <property type="match status" value="1"/>
</dbReference>
<reference evidence="7 8" key="1">
    <citation type="submission" date="2020-10" db="EMBL/GenBank/DDBJ databases">
        <title>Complete genome sequence of Paludibaculum fermentans P105T, a facultatively anaerobic acidobacterium capable of dissimilatory Fe(III) reduction.</title>
        <authorList>
            <person name="Dedysh S.N."/>
            <person name="Beletsky A.V."/>
            <person name="Kulichevskaya I.S."/>
            <person name="Mardanov A.V."/>
            <person name="Ravin N.V."/>
        </authorList>
    </citation>
    <scope>NUCLEOTIDE SEQUENCE [LARGE SCALE GENOMIC DNA]</scope>
    <source>
        <strain evidence="7 8">P105</strain>
    </source>
</reference>
<feature type="domain" description="Protein kinase" evidence="6">
    <location>
        <begin position="73"/>
        <end position="358"/>
    </location>
</feature>
<dbReference type="Gene3D" id="1.10.510.10">
    <property type="entry name" value="Transferase(Phosphotransferase) domain 1"/>
    <property type="match status" value="1"/>
</dbReference>
<feature type="binding site" evidence="5">
    <location>
        <position position="104"/>
    </location>
    <ligand>
        <name>ATP</name>
        <dbReference type="ChEBI" id="CHEBI:30616"/>
    </ligand>
</feature>
<dbReference type="SMART" id="SM00028">
    <property type="entry name" value="TPR"/>
    <property type="match status" value="4"/>
</dbReference>
<evidence type="ECO:0000313" key="7">
    <source>
        <dbReference type="EMBL" id="QOY85676.1"/>
    </source>
</evidence>
<dbReference type="GO" id="GO:0005524">
    <property type="term" value="F:ATP binding"/>
    <property type="evidence" value="ECO:0007669"/>
    <property type="project" value="UniProtKB-UniRule"/>
</dbReference>
<dbReference type="PROSITE" id="PS50011">
    <property type="entry name" value="PROTEIN_KINASE_DOM"/>
    <property type="match status" value="1"/>
</dbReference>
<dbReference type="CDD" id="cd14014">
    <property type="entry name" value="STKc_PknB_like"/>
    <property type="match status" value="1"/>
</dbReference>
<accession>A0A7S7NL70</accession>
<dbReference type="InterPro" id="IPR019734">
    <property type="entry name" value="TPR_rpt"/>
</dbReference>
<dbReference type="SUPFAM" id="SSF56112">
    <property type="entry name" value="Protein kinase-like (PK-like)"/>
    <property type="match status" value="1"/>
</dbReference>
<dbReference type="Pfam" id="PF13374">
    <property type="entry name" value="TPR_10"/>
    <property type="match status" value="1"/>
</dbReference>
<dbReference type="PANTHER" id="PTHR43289">
    <property type="entry name" value="MITOGEN-ACTIVATED PROTEIN KINASE KINASE KINASE 20-RELATED"/>
    <property type="match status" value="1"/>
</dbReference>
<dbReference type="Pfam" id="PF13176">
    <property type="entry name" value="TPR_7"/>
    <property type="match status" value="1"/>
</dbReference>
<dbReference type="EMBL" id="CP063849">
    <property type="protein sequence ID" value="QOY85676.1"/>
    <property type="molecule type" value="Genomic_DNA"/>
</dbReference>
<evidence type="ECO:0000313" key="8">
    <source>
        <dbReference type="Proteomes" id="UP000593892"/>
    </source>
</evidence>
<name>A0A7S7NL70_PALFE</name>
<gene>
    <name evidence="7" type="ORF">IRI77_22975</name>
</gene>
<sequence>MSKLSLEEILARLNTEEASPLPDRAAFLDAACGSDADLRQLAGALFDRKFHTADPKGADSSDIPRMGGRVGPYRIERELGRGGMGVVYVAMRDDDQYHKRVAIKVLNISQDSEELLHRFQNERQILANLDHPNICRLLDGGVTSNGLPYFVMEYIRDARPIDEYANAHNLSVRQRLLLFLKACAAVQHAHRFLIVHRDLKPSNILVSEEGEVKLMDFGIAKNLLACLDGSFHSQTMGLQPMTPAYASPEQVSGEPITTSSDVYSLGVVLYELLTGQHPSRRMEQPLPELLNSICLADPQRPSVMVLKHAPPQMEENPKRLSKLLRGDLDWIILMALRKDPNRRYASVEQLTDDLRRVLGGRPVRARNDTLRYRGWKFAGRHRFGVTVVFLLGVTLMWGVWSTQNQKARAEERFRDTRELAHSILFEISDAIRDLPGSTPARMLLVRRALTYLDKLASEAGNDLTLQSELAEAYHKIGEVQYRVGYPNIGDIAGALNSARKELEIRYKLASAVPGQISQLNLASAHQRVSEMFDGTGDAFNAAHHLGKALEIREALNAKDPDNAAIQSDLASTYRVLGDIQKIAGKPQNAIDWNRKALAIREALLARSPSDDGLRRQISMDLVRIADSLGSPNETNLGRYAEARSVYEKALVIRLEVLAANPNSPTALREVGNIYQRMGVMLIETGEYKDSLAMSLKSAEISERLALDDPANFEVSRDLGVKCDQIGVVLEKLGNLAGAESSLRRGLALKSALLARSPSSQRSQEDVAITNSLLGVLLARVHRPIEALTHLKQSADAFQQIVRSNAEAGRYQLNLLKALAAMAEIYATNRNWPEARASYQRALDLARQLQQDGKLGATDQGEPDRLARCLQAIPTE</sequence>
<keyword evidence="1" id="KW-0808">Transferase</keyword>
<evidence type="ECO:0000259" key="6">
    <source>
        <dbReference type="PROSITE" id="PS50011"/>
    </source>
</evidence>
<dbReference type="SUPFAM" id="SSF48452">
    <property type="entry name" value="TPR-like"/>
    <property type="match status" value="2"/>
</dbReference>
<evidence type="ECO:0000256" key="2">
    <source>
        <dbReference type="ARBA" id="ARBA00022741"/>
    </source>
</evidence>
<dbReference type="InterPro" id="IPR008271">
    <property type="entry name" value="Ser/Thr_kinase_AS"/>
</dbReference>
<dbReference type="PROSITE" id="PS00108">
    <property type="entry name" value="PROTEIN_KINASE_ST"/>
    <property type="match status" value="1"/>
</dbReference>
<keyword evidence="8" id="KW-1185">Reference proteome</keyword>
<protein>
    <submittedName>
        <fullName evidence="7">Protein kinase</fullName>
    </submittedName>
</protein>
<dbReference type="InterPro" id="IPR000719">
    <property type="entry name" value="Prot_kinase_dom"/>
</dbReference>
<evidence type="ECO:0000256" key="4">
    <source>
        <dbReference type="ARBA" id="ARBA00022840"/>
    </source>
</evidence>
<evidence type="ECO:0000256" key="1">
    <source>
        <dbReference type="ARBA" id="ARBA00022679"/>
    </source>
</evidence>
<dbReference type="PANTHER" id="PTHR43289:SF34">
    <property type="entry name" value="SERINE_THREONINE-PROTEIN KINASE YBDM-RELATED"/>
    <property type="match status" value="1"/>
</dbReference>